<dbReference type="PANTHER" id="PTHR46211">
    <property type="entry name" value="GLYCEROPHOSPHORYL DIESTER PHOSPHODIESTERASE"/>
    <property type="match status" value="1"/>
</dbReference>
<dbReference type="Pfam" id="PF10110">
    <property type="entry name" value="GPDPase_memb"/>
    <property type="match status" value="1"/>
</dbReference>
<dbReference type="GO" id="GO:0006629">
    <property type="term" value="P:lipid metabolic process"/>
    <property type="evidence" value="ECO:0007669"/>
    <property type="project" value="InterPro"/>
</dbReference>
<gene>
    <name evidence="4" type="ORF">CIK84_18190</name>
</gene>
<organism evidence="4 5">
    <name type="scientific">Glutamicibacter arilaitensis</name>
    <dbReference type="NCBI Taxonomy" id="256701"/>
    <lineage>
        <taxon>Bacteria</taxon>
        <taxon>Bacillati</taxon>
        <taxon>Actinomycetota</taxon>
        <taxon>Actinomycetes</taxon>
        <taxon>Micrococcales</taxon>
        <taxon>Micrococcaceae</taxon>
        <taxon>Glutamicibacter</taxon>
    </lineage>
</organism>
<feature type="region of interest" description="Disordered" evidence="1">
    <location>
        <begin position="1"/>
        <end position="26"/>
    </location>
</feature>
<dbReference type="InterPro" id="IPR017946">
    <property type="entry name" value="PLC-like_Pdiesterase_TIM-brl"/>
</dbReference>
<dbReference type="EMBL" id="PNQX01000004">
    <property type="protein sequence ID" value="PMQ18715.1"/>
    <property type="molecule type" value="Genomic_DNA"/>
</dbReference>
<feature type="transmembrane region" description="Helical" evidence="2">
    <location>
        <begin position="208"/>
        <end position="231"/>
    </location>
</feature>
<protein>
    <recommendedName>
        <fullName evidence="3">GP-PDE domain-containing protein</fullName>
    </recommendedName>
</protein>
<feature type="transmembrane region" description="Helical" evidence="2">
    <location>
        <begin position="252"/>
        <end position="274"/>
    </location>
</feature>
<evidence type="ECO:0000259" key="3">
    <source>
        <dbReference type="PROSITE" id="PS51704"/>
    </source>
</evidence>
<keyword evidence="2" id="KW-0812">Transmembrane</keyword>
<feature type="transmembrane region" description="Helical" evidence="2">
    <location>
        <begin position="101"/>
        <end position="133"/>
    </location>
</feature>
<dbReference type="AlphaFoldDB" id="A0A2N7RXU2"/>
<dbReference type="SUPFAM" id="SSF51695">
    <property type="entry name" value="PLC-like phosphodiesterases"/>
    <property type="match status" value="1"/>
</dbReference>
<comment type="caution">
    <text evidence="4">The sequence shown here is derived from an EMBL/GenBank/DDBJ whole genome shotgun (WGS) entry which is preliminary data.</text>
</comment>
<keyword evidence="2" id="KW-0472">Membrane</keyword>
<proteinExistence type="predicted"/>
<dbReference type="PANTHER" id="PTHR46211:SF8">
    <property type="entry name" value="PHOSPHODIESTERASE"/>
    <property type="match status" value="1"/>
</dbReference>
<dbReference type="Proteomes" id="UP000235739">
    <property type="component" value="Unassembled WGS sequence"/>
</dbReference>
<evidence type="ECO:0000256" key="2">
    <source>
        <dbReference type="SAM" id="Phobius"/>
    </source>
</evidence>
<feature type="transmembrane region" description="Helical" evidence="2">
    <location>
        <begin position="55"/>
        <end position="81"/>
    </location>
</feature>
<evidence type="ECO:0000313" key="5">
    <source>
        <dbReference type="Proteomes" id="UP000235739"/>
    </source>
</evidence>
<evidence type="ECO:0000313" key="4">
    <source>
        <dbReference type="EMBL" id="PMQ18715.1"/>
    </source>
</evidence>
<dbReference type="Pfam" id="PF03009">
    <property type="entry name" value="GDPD"/>
    <property type="match status" value="1"/>
</dbReference>
<accession>A0A2N7RXU2</accession>
<feature type="transmembrane region" description="Helical" evidence="2">
    <location>
        <begin position="354"/>
        <end position="375"/>
    </location>
</feature>
<dbReference type="PROSITE" id="PS51704">
    <property type="entry name" value="GP_PDE"/>
    <property type="match status" value="1"/>
</dbReference>
<dbReference type="Gene3D" id="3.20.20.190">
    <property type="entry name" value="Phosphatidylinositol (PI) phosphodiesterase"/>
    <property type="match status" value="1"/>
</dbReference>
<feature type="domain" description="GP-PDE" evidence="3">
    <location>
        <begin position="385"/>
        <end position="613"/>
    </location>
</feature>
<evidence type="ECO:0000256" key="1">
    <source>
        <dbReference type="SAM" id="MobiDB-lite"/>
    </source>
</evidence>
<dbReference type="GO" id="GO:0008081">
    <property type="term" value="F:phosphoric diester hydrolase activity"/>
    <property type="evidence" value="ECO:0007669"/>
    <property type="project" value="InterPro"/>
</dbReference>
<reference evidence="4 5" key="1">
    <citation type="journal article" date="2017" name="Elife">
        <title>Extensive horizontal gene transfer in cheese-associated bacteria.</title>
        <authorList>
            <person name="Bonham K.S."/>
            <person name="Wolfe B.E."/>
            <person name="Dutton R.J."/>
        </authorList>
    </citation>
    <scope>NUCLEOTIDE SEQUENCE [LARGE SCALE GENOMIC DNA]</scope>
    <source>
        <strain evidence="4 5">JB182</strain>
    </source>
</reference>
<sequence>MAEMGFGSVDNGMKTGGQRQKNSPALPPILRQGWPKFLEAVPFLARIMKLSHARIFRYLGIIVLMQSINGFVVLPVIKYLFGKALEASSLSNITDRTYPAILAHPVSVALLIAIAMIALIAVSLQFTTIVVMVNRQQSGQPPSVWAMCQDVAKCLGRLLSYPSPVMLAYFFLALPMGGLGLSSVLIQGVGIPPFITREYLKAPLSTGIYAVMIAAIIYANLRLILTLPLLVVGRKRPLAAVGESLRATHKNFFRHLLLLGIPLGAAVLGASVMVELLVWGTDLADSLVTAQTSAMLASISIGLGHSLGFLIIGAATVVMIQVLVALCRERLGLPVILEERSLAHRTAQQRGTRASLASVAFGLVISVSFSAMPAMGDTTEDAENTLVIGHRGYSGGGVENTLGGLEAAAANQADIVEADFQETKDGHFVASHDTNLLMVAGRNQNIYEMTLVEVQAVTVREGGFTDKIPTMGQYLKRADELGIQVLVELKVTGHEKAGYLKRFLAEVDATGTTEKNIYHSLNGHAVQEIKKQRPKLRVGLTVAMSFGGLPKTNGDFYTVEQASFSEELLAEAHARDKEVYVWTVNDQATIRQLLSIPVDGIVTDNVKLAVDNRAMVATNPASEYQVGYSLAYLDIFR</sequence>
<feature type="transmembrane region" description="Helical" evidence="2">
    <location>
        <begin position="294"/>
        <end position="327"/>
    </location>
</feature>
<dbReference type="InterPro" id="IPR030395">
    <property type="entry name" value="GP_PDE_dom"/>
</dbReference>
<feature type="transmembrane region" description="Helical" evidence="2">
    <location>
        <begin position="167"/>
        <end position="188"/>
    </location>
</feature>
<keyword evidence="2" id="KW-1133">Transmembrane helix</keyword>
<name>A0A2N7RXU2_9MICC</name>
<dbReference type="InterPro" id="IPR018476">
    <property type="entry name" value="GlyceroP-diester-Pdiesterase_M"/>
</dbReference>
<dbReference type="CDD" id="cd08579">
    <property type="entry name" value="GDPD_memb_like"/>
    <property type="match status" value="1"/>
</dbReference>